<dbReference type="Proteomes" id="UP000783686">
    <property type="component" value="Unassembled WGS sequence"/>
</dbReference>
<evidence type="ECO:0000313" key="9">
    <source>
        <dbReference type="Proteomes" id="UP000614601"/>
    </source>
</evidence>
<feature type="compositionally biased region" description="Low complexity" evidence="6">
    <location>
        <begin position="195"/>
        <end position="210"/>
    </location>
</feature>
<comment type="caution">
    <text evidence="8">The sequence shown here is derived from an EMBL/GenBank/DDBJ whole genome shotgun (WGS) entry which is preliminary data.</text>
</comment>
<sequence>MGRKKKRQAKPWCWYCNREFDDEKILIQHQKAKHFKCHMCNKKLFTGPGLAIHCMQVHKETIDKIPGAVPGRDSVDVEVYGMDGIPQEFDGGEPKTKKALIPPMPGGLPGIPPPQVTGPPGMYPMPPGGMMPGFPNPYYNMMPTPSMPQPGPPIPIRMPPHIPHMPPQLPMPHAPLPQHHHPPVSNVPLFSYNQPPKAAEPAPSEVASSSNPIPKANVAKNRIMVPDEGISLEENMANRLEMLSQSRFR</sequence>
<feature type="domain" description="C2H2-type" evidence="7">
    <location>
        <begin position="37"/>
        <end position="58"/>
    </location>
</feature>
<keyword evidence="2" id="KW-0479">Metal-binding</keyword>
<dbReference type="PANTHER" id="PTHR23215:SF0">
    <property type="entry name" value="BUB3-INTERACTING AND GLEBS MOTIF-CONTAINING PROTEIN ZNF207"/>
    <property type="match status" value="1"/>
</dbReference>
<feature type="compositionally biased region" description="Pro residues" evidence="6">
    <location>
        <begin position="162"/>
        <end position="175"/>
    </location>
</feature>
<evidence type="ECO:0000256" key="2">
    <source>
        <dbReference type="ARBA" id="ARBA00022723"/>
    </source>
</evidence>
<dbReference type="GO" id="GO:0008270">
    <property type="term" value="F:zinc ion binding"/>
    <property type="evidence" value="ECO:0007669"/>
    <property type="project" value="UniProtKB-KW"/>
</dbReference>
<evidence type="ECO:0000256" key="4">
    <source>
        <dbReference type="ARBA" id="ARBA00022833"/>
    </source>
</evidence>
<dbReference type="SMART" id="SM00355">
    <property type="entry name" value="ZnF_C2H2"/>
    <property type="match status" value="2"/>
</dbReference>
<protein>
    <recommendedName>
        <fullName evidence="7">C2H2-type domain-containing protein</fullName>
    </recommendedName>
</protein>
<dbReference type="GO" id="GO:0005634">
    <property type="term" value="C:nucleus"/>
    <property type="evidence" value="ECO:0007669"/>
    <property type="project" value="UniProtKB-SubCell"/>
</dbReference>
<feature type="region of interest" description="Disordered" evidence="6">
    <location>
        <begin position="162"/>
        <end position="213"/>
    </location>
</feature>
<dbReference type="Proteomes" id="UP000614601">
    <property type="component" value="Unassembled WGS sequence"/>
</dbReference>
<evidence type="ECO:0000256" key="6">
    <source>
        <dbReference type="SAM" id="MobiDB-lite"/>
    </source>
</evidence>
<dbReference type="EMBL" id="CAJFDH010000004">
    <property type="protein sequence ID" value="CAD5219636.1"/>
    <property type="molecule type" value="Genomic_DNA"/>
</dbReference>
<evidence type="ECO:0000313" key="8">
    <source>
        <dbReference type="EMBL" id="CAD5219636.1"/>
    </source>
</evidence>
<reference evidence="8" key="1">
    <citation type="submission" date="2020-09" db="EMBL/GenBank/DDBJ databases">
        <authorList>
            <person name="Kikuchi T."/>
        </authorList>
    </citation>
    <scope>NUCLEOTIDE SEQUENCE</scope>
    <source>
        <strain evidence="8">SH1</strain>
    </source>
</reference>
<keyword evidence="4" id="KW-0862">Zinc</keyword>
<evidence type="ECO:0000259" key="7">
    <source>
        <dbReference type="PROSITE" id="PS00028"/>
    </source>
</evidence>
<keyword evidence="9" id="KW-1185">Reference proteome</keyword>
<name>A0A811KXN0_9BILA</name>
<dbReference type="CDD" id="cd20908">
    <property type="entry name" value="SUF4-like"/>
    <property type="match status" value="1"/>
</dbReference>
<keyword evidence="3" id="KW-0863">Zinc-finger</keyword>
<organism evidence="8 9">
    <name type="scientific">Bursaphelenchus okinawaensis</name>
    <dbReference type="NCBI Taxonomy" id="465554"/>
    <lineage>
        <taxon>Eukaryota</taxon>
        <taxon>Metazoa</taxon>
        <taxon>Ecdysozoa</taxon>
        <taxon>Nematoda</taxon>
        <taxon>Chromadorea</taxon>
        <taxon>Rhabditida</taxon>
        <taxon>Tylenchina</taxon>
        <taxon>Tylenchomorpha</taxon>
        <taxon>Aphelenchoidea</taxon>
        <taxon>Aphelenchoididae</taxon>
        <taxon>Bursaphelenchus</taxon>
    </lineage>
</organism>
<gene>
    <name evidence="8" type="ORF">BOKJ2_LOCUS8543</name>
</gene>
<evidence type="ECO:0000256" key="3">
    <source>
        <dbReference type="ARBA" id="ARBA00022771"/>
    </source>
</evidence>
<proteinExistence type="predicted"/>
<evidence type="ECO:0000256" key="5">
    <source>
        <dbReference type="ARBA" id="ARBA00023242"/>
    </source>
</evidence>
<dbReference type="OrthoDB" id="1306014at2759"/>
<dbReference type="AlphaFoldDB" id="A0A811KXN0"/>
<dbReference type="PANTHER" id="PTHR23215">
    <property type="entry name" value="ZINC FINGER PROTEIN 207"/>
    <property type="match status" value="1"/>
</dbReference>
<comment type="subcellular location">
    <subcellularLocation>
        <location evidence="1">Nucleus</location>
    </subcellularLocation>
</comment>
<keyword evidence="5" id="KW-0539">Nucleus</keyword>
<dbReference type="EMBL" id="CAJFCW020000004">
    <property type="protein sequence ID" value="CAG9112726.1"/>
    <property type="molecule type" value="Genomic_DNA"/>
</dbReference>
<accession>A0A811KXN0</accession>
<feature type="domain" description="C2H2-type" evidence="7">
    <location>
        <begin position="13"/>
        <end position="34"/>
    </location>
</feature>
<dbReference type="InterPro" id="IPR013087">
    <property type="entry name" value="Znf_C2H2_type"/>
</dbReference>
<dbReference type="PROSITE" id="PS00028">
    <property type="entry name" value="ZINC_FINGER_C2H2_1"/>
    <property type="match status" value="2"/>
</dbReference>
<evidence type="ECO:0000256" key="1">
    <source>
        <dbReference type="ARBA" id="ARBA00004123"/>
    </source>
</evidence>